<evidence type="ECO:0000313" key="10">
    <source>
        <dbReference type="EMBL" id="OBR36521.1"/>
    </source>
</evidence>
<keyword evidence="2 8" id="KW-0409">Iron storage</keyword>
<evidence type="ECO:0000259" key="9">
    <source>
        <dbReference type="PROSITE" id="PS50905"/>
    </source>
</evidence>
<dbReference type="InterPro" id="IPR008331">
    <property type="entry name" value="Ferritin_DPS_dom"/>
</dbReference>
<comment type="similarity">
    <text evidence="1 8">Belongs to the ferritin family. Prokaryotic subfamily.</text>
</comment>
<dbReference type="PANTHER" id="PTHR11431">
    <property type="entry name" value="FERRITIN"/>
    <property type="match status" value="1"/>
</dbReference>
<evidence type="ECO:0000256" key="2">
    <source>
        <dbReference type="ARBA" id="ARBA00022434"/>
    </source>
</evidence>
<dbReference type="GO" id="GO:0008198">
    <property type="term" value="F:ferrous iron binding"/>
    <property type="evidence" value="ECO:0007669"/>
    <property type="project" value="TreeGrafter"/>
</dbReference>
<feature type="binding site" evidence="7">
    <location>
        <position position="54"/>
    </location>
    <ligand>
        <name>Fe cation</name>
        <dbReference type="ChEBI" id="CHEBI:24875"/>
        <label>1</label>
    </ligand>
</feature>
<feature type="binding site" evidence="7">
    <location>
        <position position="21"/>
    </location>
    <ligand>
        <name>Fe cation</name>
        <dbReference type="ChEBI" id="CHEBI:24875"/>
        <label>1</label>
    </ligand>
</feature>
<evidence type="ECO:0000256" key="3">
    <source>
        <dbReference type="ARBA" id="ARBA00022723"/>
    </source>
</evidence>
<dbReference type="InterPro" id="IPR009040">
    <property type="entry name" value="Ferritin-like_diiron"/>
</dbReference>
<dbReference type="PANTHER" id="PTHR11431:SF127">
    <property type="entry name" value="BACTERIAL NON-HEME FERRITIN"/>
    <property type="match status" value="1"/>
</dbReference>
<dbReference type="Pfam" id="PF00210">
    <property type="entry name" value="Ferritin"/>
    <property type="match status" value="1"/>
</dbReference>
<comment type="subcellular location">
    <subcellularLocation>
        <location evidence="8">Cytoplasm</location>
    </subcellularLocation>
</comment>
<keyword evidence="3 7" id="KW-0479">Metal-binding</keyword>
<dbReference type="GO" id="GO:0006826">
    <property type="term" value="P:iron ion transport"/>
    <property type="evidence" value="ECO:0007669"/>
    <property type="project" value="InterPro"/>
</dbReference>
<gene>
    <name evidence="10" type="ORF">A9200_08845</name>
</gene>
<dbReference type="GO" id="GO:0005737">
    <property type="term" value="C:cytoplasm"/>
    <property type="evidence" value="ECO:0007669"/>
    <property type="project" value="UniProtKB-SubCell"/>
</dbReference>
<dbReference type="FunFam" id="1.20.1260.10:FF:000001">
    <property type="entry name" value="Non-heme ferritin"/>
    <property type="match status" value="1"/>
</dbReference>
<dbReference type="PROSITE" id="PS50905">
    <property type="entry name" value="FERRITIN_LIKE"/>
    <property type="match status" value="1"/>
</dbReference>
<dbReference type="EMBL" id="LZFP01000045">
    <property type="protein sequence ID" value="OBR36521.1"/>
    <property type="molecule type" value="Genomic_DNA"/>
</dbReference>
<protein>
    <recommendedName>
        <fullName evidence="8">Ferritin</fullName>
        <ecNumber evidence="8">1.16.3.2</ecNumber>
    </recommendedName>
</protein>
<dbReference type="STRING" id="1836467.BTR34_12955"/>
<keyword evidence="5 7" id="KW-0408">Iron</keyword>
<evidence type="ECO:0000256" key="8">
    <source>
        <dbReference type="RuleBase" id="RU361145"/>
    </source>
</evidence>
<dbReference type="Proteomes" id="UP000092164">
    <property type="component" value="Unassembled WGS sequence"/>
</dbReference>
<dbReference type="GO" id="GO:0016491">
    <property type="term" value="F:oxidoreductase activity"/>
    <property type="evidence" value="ECO:0007669"/>
    <property type="project" value="UniProtKB-KW"/>
</dbReference>
<name>A0A1B7Z1C1_9FLAO</name>
<dbReference type="GO" id="GO:0042802">
    <property type="term" value="F:identical protein binding"/>
    <property type="evidence" value="ECO:0007669"/>
    <property type="project" value="UniProtKB-ARBA"/>
</dbReference>
<dbReference type="GO" id="GO:0006879">
    <property type="term" value="P:intracellular iron ion homeostasis"/>
    <property type="evidence" value="ECO:0007669"/>
    <property type="project" value="UniProtKB-KW"/>
</dbReference>
<keyword evidence="8" id="KW-0963">Cytoplasm</keyword>
<feature type="binding site" evidence="7">
    <location>
        <position position="131"/>
    </location>
    <ligand>
        <name>Fe cation</name>
        <dbReference type="ChEBI" id="CHEBI:24875"/>
        <label>1</label>
    </ligand>
</feature>
<accession>A0A1B7Z1C1</accession>
<feature type="binding site" evidence="7">
    <location>
        <position position="57"/>
    </location>
    <ligand>
        <name>Fe cation</name>
        <dbReference type="ChEBI" id="CHEBI:24875"/>
        <label>1</label>
    </ligand>
</feature>
<organism evidence="10 11">
    <name type="scientific">Maribacter hydrothermalis</name>
    <dbReference type="NCBI Taxonomy" id="1836467"/>
    <lineage>
        <taxon>Bacteria</taxon>
        <taxon>Pseudomonadati</taxon>
        <taxon>Bacteroidota</taxon>
        <taxon>Flavobacteriia</taxon>
        <taxon>Flavobacteriales</taxon>
        <taxon>Flavobacteriaceae</taxon>
        <taxon>Maribacter</taxon>
    </lineage>
</organism>
<reference evidence="11" key="1">
    <citation type="submission" date="2016-06" db="EMBL/GenBank/DDBJ databases">
        <authorList>
            <person name="Zhan P."/>
        </authorList>
    </citation>
    <scope>NUCLEOTIDE SEQUENCE [LARGE SCALE GENOMIC DNA]</scope>
    <source>
        <strain evidence="11">T28</strain>
    </source>
</reference>
<evidence type="ECO:0000256" key="4">
    <source>
        <dbReference type="ARBA" id="ARBA00023002"/>
    </source>
</evidence>
<dbReference type="KEGG" id="mart:BTR34_12955"/>
<comment type="catalytic activity">
    <reaction evidence="8">
        <text>4 Fe(2+) + O2 + 6 H2O = 4 iron(III) oxide-hydroxide + 12 H(+)</text>
        <dbReference type="Rhea" id="RHEA:11972"/>
        <dbReference type="ChEBI" id="CHEBI:15377"/>
        <dbReference type="ChEBI" id="CHEBI:15378"/>
        <dbReference type="ChEBI" id="CHEBI:15379"/>
        <dbReference type="ChEBI" id="CHEBI:29033"/>
        <dbReference type="ChEBI" id="CHEBI:78619"/>
        <dbReference type="EC" id="1.16.3.2"/>
    </reaction>
</comment>
<keyword evidence="10" id="KW-0418">Kinase</keyword>
<evidence type="ECO:0000256" key="1">
    <source>
        <dbReference type="ARBA" id="ARBA00006950"/>
    </source>
</evidence>
<dbReference type="InterPro" id="IPR001519">
    <property type="entry name" value="Ferritin"/>
</dbReference>
<evidence type="ECO:0000313" key="11">
    <source>
        <dbReference type="Proteomes" id="UP000092164"/>
    </source>
</evidence>
<evidence type="ECO:0000256" key="5">
    <source>
        <dbReference type="ARBA" id="ARBA00023004"/>
    </source>
</evidence>
<dbReference type="CDD" id="cd01055">
    <property type="entry name" value="Nonheme_Ferritin"/>
    <property type="match status" value="1"/>
</dbReference>
<dbReference type="InterPro" id="IPR012347">
    <property type="entry name" value="Ferritin-like"/>
</dbReference>
<sequence>MKNKRISDTMEKILNEQMTREAYQAQVYLSYASWAEVSSFPGIAQFLYGHMSEEREHMFKILKYINDRGGETKIEAIKAPSANPKNIEDCFNKILQHEIDNSKQIDKIVDLALKEKDWATFNFAQWFVKEQIEEETLINEIIDKYTLASKKVDNNANLYDLDRDLASASQHATIPQEEKL</sequence>
<dbReference type="Gene3D" id="1.20.1260.10">
    <property type="match status" value="1"/>
</dbReference>
<evidence type="ECO:0000256" key="6">
    <source>
        <dbReference type="ARBA" id="ARBA00054546"/>
    </source>
</evidence>
<feature type="binding site" evidence="7">
    <location>
        <position position="98"/>
    </location>
    <ligand>
        <name>Fe cation</name>
        <dbReference type="ChEBI" id="CHEBI:24875"/>
        <label>1</label>
    </ligand>
</feature>
<dbReference type="RefSeq" id="WP_068486086.1">
    <property type="nucleotide sequence ID" value="NZ_CP018760.1"/>
</dbReference>
<dbReference type="GO" id="GO:0016301">
    <property type="term" value="F:kinase activity"/>
    <property type="evidence" value="ECO:0007669"/>
    <property type="project" value="UniProtKB-KW"/>
</dbReference>
<evidence type="ECO:0000256" key="7">
    <source>
        <dbReference type="PIRSR" id="PIRSR601519-1"/>
    </source>
</evidence>
<keyword evidence="11" id="KW-1185">Reference proteome</keyword>
<dbReference type="AlphaFoldDB" id="A0A1B7Z1C1"/>
<comment type="function">
    <text evidence="6">May alleviate iron toxicity in the presence of oxygen.</text>
</comment>
<comment type="function">
    <text evidence="8">Iron-storage protein.</text>
</comment>
<dbReference type="InterPro" id="IPR009078">
    <property type="entry name" value="Ferritin-like_SF"/>
</dbReference>
<dbReference type="SUPFAM" id="SSF47240">
    <property type="entry name" value="Ferritin-like"/>
    <property type="match status" value="1"/>
</dbReference>
<keyword evidence="4" id="KW-0560">Oxidoreductase</keyword>
<proteinExistence type="inferred from homology"/>
<dbReference type="EC" id="1.16.3.2" evidence="8"/>
<dbReference type="OrthoDB" id="9801481at2"/>
<comment type="caution">
    <text evidence="10">The sequence shown here is derived from an EMBL/GenBank/DDBJ whole genome shotgun (WGS) entry which is preliminary data.</text>
</comment>
<feature type="domain" description="Ferritin-like diiron" evidence="9">
    <location>
        <begin position="4"/>
        <end position="149"/>
    </location>
</feature>
<dbReference type="InterPro" id="IPR041719">
    <property type="entry name" value="Ferritin_prok"/>
</dbReference>
<dbReference type="GO" id="GO:0008199">
    <property type="term" value="F:ferric iron binding"/>
    <property type="evidence" value="ECO:0007669"/>
    <property type="project" value="InterPro"/>
</dbReference>
<keyword evidence="10" id="KW-0808">Transferase</keyword>